<comment type="caution">
    <text evidence="10">The sequence shown here is derived from an EMBL/GenBank/DDBJ whole genome shotgun (WGS) entry which is preliminary data.</text>
</comment>
<dbReference type="GO" id="GO:0008324">
    <property type="term" value="F:monoatomic cation transmembrane transporter activity"/>
    <property type="evidence" value="ECO:0007669"/>
    <property type="project" value="InterPro"/>
</dbReference>
<sequence length="293" mass="31788">MREQGQHPSARAIRTTQIGISVSVILVAVKAIAGNLGHSYALIADATETGADILSSALLWLGLQYSLKPADKGHPYGHGKAEPIAAIVISLFLLIAACWIGYNAIGFINTPHELPKPFTLWVLLFVIIIKEALFRYVIQVGKSLSSQAVIADAWHHRSDAMTSLAAFAGIVVALICGKGYEGADDWAALIAACLIVYNASRILRPAFNEIMDSAPSDGIDDSIRKIAVSVSQVRDVEKCYVRKMGFDYFVDLHILVDADLTVAQGHDIAHEVKNKLMTTDTRIKGALIHVEPY</sequence>
<dbReference type="Gene3D" id="3.30.70.1350">
    <property type="entry name" value="Cation efflux protein, cytoplasmic domain"/>
    <property type="match status" value="1"/>
</dbReference>
<dbReference type="InterPro" id="IPR050291">
    <property type="entry name" value="CDF_Transporter"/>
</dbReference>
<organism evidence="10 11">
    <name type="scientific">Pararcticibacter amylolyticus</name>
    <dbReference type="NCBI Taxonomy" id="2173175"/>
    <lineage>
        <taxon>Bacteria</taxon>
        <taxon>Pseudomonadati</taxon>
        <taxon>Bacteroidota</taxon>
        <taxon>Sphingobacteriia</taxon>
        <taxon>Sphingobacteriales</taxon>
        <taxon>Sphingobacteriaceae</taxon>
        <taxon>Pararcticibacter</taxon>
    </lineage>
</organism>
<feature type="transmembrane region" description="Helical" evidence="7">
    <location>
        <begin position="118"/>
        <end position="138"/>
    </location>
</feature>
<protein>
    <submittedName>
        <fullName evidence="10">Cation-efflux pump</fullName>
    </submittedName>
</protein>
<evidence type="ECO:0000256" key="4">
    <source>
        <dbReference type="ARBA" id="ARBA00022692"/>
    </source>
</evidence>
<evidence type="ECO:0000256" key="7">
    <source>
        <dbReference type="SAM" id="Phobius"/>
    </source>
</evidence>
<feature type="transmembrane region" description="Helical" evidence="7">
    <location>
        <begin position="84"/>
        <end position="106"/>
    </location>
</feature>
<keyword evidence="11" id="KW-1185">Reference proteome</keyword>
<comment type="similarity">
    <text evidence="2">Belongs to the cation diffusion facilitator (CDF) transporter (TC 2.A.4) family.</text>
</comment>
<dbReference type="Proteomes" id="UP000245647">
    <property type="component" value="Unassembled WGS sequence"/>
</dbReference>
<dbReference type="EMBL" id="QEAS01000022">
    <property type="protein sequence ID" value="PWG78601.1"/>
    <property type="molecule type" value="Genomic_DNA"/>
</dbReference>
<proteinExistence type="inferred from homology"/>
<dbReference type="OrthoDB" id="9806522at2"/>
<dbReference type="Pfam" id="PF01545">
    <property type="entry name" value="Cation_efflux"/>
    <property type="match status" value="1"/>
</dbReference>
<name>A0A2U2PB18_9SPHI</name>
<gene>
    <name evidence="10" type="ORF">DDR33_21205</name>
</gene>
<evidence type="ECO:0000256" key="2">
    <source>
        <dbReference type="ARBA" id="ARBA00008114"/>
    </source>
</evidence>
<dbReference type="SUPFAM" id="SSF161111">
    <property type="entry name" value="Cation efflux protein transmembrane domain-like"/>
    <property type="match status" value="1"/>
</dbReference>
<dbReference type="PANTHER" id="PTHR43840:SF15">
    <property type="entry name" value="MITOCHONDRIAL METAL TRANSPORTER 1-RELATED"/>
    <property type="match status" value="1"/>
</dbReference>
<dbReference type="AlphaFoldDB" id="A0A2U2PB18"/>
<keyword evidence="4 7" id="KW-0812">Transmembrane</keyword>
<dbReference type="InterPro" id="IPR002524">
    <property type="entry name" value="Cation_efflux"/>
</dbReference>
<keyword evidence="3" id="KW-0813">Transport</keyword>
<dbReference type="InterPro" id="IPR027470">
    <property type="entry name" value="Cation_efflux_CTD"/>
</dbReference>
<dbReference type="PANTHER" id="PTHR43840">
    <property type="entry name" value="MITOCHONDRIAL METAL TRANSPORTER 1-RELATED"/>
    <property type="match status" value="1"/>
</dbReference>
<dbReference type="Gene3D" id="1.20.1510.10">
    <property type="entry name" value="Cation efflux protein transmembrane domain"/>
    <property type="match status" value="1"/>
</dbReference>
<comment type="subcellular location">
    <subcellularLocation>
        <location evidence="1">Membrane</location>
        <topology evidence="1">Multi-pass membrane protein</topology>
    </subcellularLocation>
</comment>
<dbReference type="FunFam" id="1.20.1510.10:FF:000006">
    <property type="entry name" value="Divalent cation efflux transporter"/>
    <property type="match status" value="1"/>
</dbReference>
<dbReference type="SUPFAM" id="SSF160240">
    <property type="entry name" value="Cation efflux protein cytoplasmic domain-like"/>
    <property type="match status" value="1"/>
</dbReference>
<evidence type="ECO:0000313" key="11">
    <source>
        <dbReference type="Proteomes" id="UP000245647"/>
    </source>
</evidence>
<dbReference type="InterPro" id="IPR058533">
    <property type="entry name" value="Cation_efflux_TM"/>
</dbReference>
<evidence type="ECO:0000259" key="8">
    <source>
        <dbReference type="Pfam" id="PF01545"/>
    </source>
</evidence>
<keyword evidence="6 7" id="KW-0472">Membrane</keyword>
<keyword evidence="5 7" id="KW-1133">Transmembrane helix</keyword>
<feature type="transmembrane region" description="Helical" evidence="7">
    <location>
        <begin position="159"/>
        <end position="180"/>
    </location>
</feature>
<accession>A0A2U2PB18</accession>
<reference evidence="10 11" key="1">
    <citation type="submission" date="2018-04" db="EMBL/GenBank/DDBJ databases">
        <title>Pedobacter chongqingensis sp. nov., isolated from a rottenly hemp rope.</title>
        <authorList>
            <person name="Cai Y."/>
        </authorList>
    </citation>
    <scope>NUCLEOTIDE SEQUENCE [LARGE SCALE GENOMIC DNA]</scope>
    <source>
        <strain evidence="10 11">FJ4-8</strain>
    </source>
</reference>
<feature type="domain" description="Cation efflux protein cytoplasmic" evidence="9">
    <location>
        <begin position="220"/>
        <end position="293"/>
    </location>
</feature>
<evidence type="ECO:0000256" key="5">
    <source>
        <dbReference type="ARBA" id="ARBA00022989"/>
    </source>
</evidence>
<feature type="transmembrane region" description="Helical" evidence="7">
    <location>
        <begin position="12"/>
        <end position="33"/>
    </location>
</feature>
<evidence type="ECO:0000259" key="9">
    <source>
        <dbReference type="Pfam" id="PF16916"/>
    </source>
</evidence>
<dbReference type="InterPro" id="IPR027469">
    <property type="entry name" value="Cation_efflux_TMD_sf"/>
</dbReference>
<dbReference type="NCBIfam" id="TIGR01297">
    <property type="entry name" value="CDF"/>
    <property type="match status" value="1"/>
</dbReference>
<dbReference type="InterPro" id="IPR036837">
    <property type="entry name" value="Cation_efflux_CTD_sf"/>
</dbReference>
<feature type="domain" description="Cation efflux protein transmembrane" evidence="8">
    <location>
        <begin position="18"/>
        <end position="211"/>
    </location>
</feature>
<evidence type="ECO:0000256" key="6">
    <source>
        <dbReference type="ARBA" id="ARBA00023136"/>
    </source>
</evidence>
<evidence type="ECO:0000256" key="3">
    <source>
        <dbReference type="ARBA" id="ARBA00022448"/>
    </source>
</evidence>
<evidence type="ECO:0000313" key="10">
    <source>
        <dbReference type="EMBL" id="PWG78601.1"/>
    </source>
</evidence>
<dbReference type="GO" id="GO:0016020">
    <property type="term" value="C:membrane"/>
    <property type="evidence" value="ECO:0007669"/>
    <property type="project" value="UniProtKB-SubCell"/>
</dbReference>
<evidence type="ECO:0000256" key="1">
    <source>
        <dbReference type="ARBA" id="ARBA00004141"/>
    </source>
</evidence>
<dbReference type="Pfam" id="PF16916">
    <property type="entry name" value="ZT_dimer"/>
    <property type="match status" value="1"/>
</dbReference>